<protein>
    <recommendedName>
        <fullName evidence="3">RES domain-containing protein</fullName>
    </recommendedName>
</protein>
<evidence type="ECO:0000313" key="1">
    <source>
        <dbReference type="EMBL" id="MDV2477039.1"/>
    </source>
</evidence>
<organism evidence="1 2">
    <name type="scientific">Rhodococcus zopfii</name>
    <dbReference type="NCBI Taxonomy" id="43772"/>
    <lineage>
        <taxon>Bacteria</taxon>
        <taxon>Bacillati</taxon>
        <taxon>Actinomycetota</taxon>
        <taxon>Actinomycetes</taxon>
        <taxon>Mycobacteriales</taxon>
        <taxon>Nocardiaceae</taxon>
        <taxon>Rhodococcus</taxon>
    </lineage>
</organism>
<proteinExistence type="predicted"/>
<dbReference type="Proteomes" id="UP001275440">
    <property type="component" value="Unassembled WGS sequence"/>
</dbReference>
<dbReference type="EMBL" id="WBMO01000001">
    <property type="protein sequence ID" value="MDV2477039.1"/>
    <property type="molecule type" value="Genomic_DNA"/>
</dbReference>
<keyword evidence="2" id="KW-1185">Reference proteome</keyword>
<reference evidence="1 2" key="1">
    <citation type="submission" date="2019-10" db="EMBL/GenBank/DDBJ databases">
        <title>Draft Genome Assembly of Rhodococcus zopfii DSM44189.</title>
        <authorList>
            <person name="Sutton J.M."/>
            <person name="Akob D.M."/>
            <person name="Bushman T.J."/>
        </authorList>
    </citation>
    <scope>NUCLEOTIDE SEQUENCE [LARGE SCALE GENOMIC DNA]</scope>
    <source>
        <strain evidence="1 2">DSM 44189</strain>
    </source>
</reference>
<evidence type="ECO:0008006" key="3">
    <source>
        <dbReference type="Google" id="ProtNLM"/>
    </source>
</evidence>
<comment type="caution">
    <text evidence="1">The sequence shown here is derived from an EMBL/GenBank/DDBJ whole genome shotgun (WGS) entry which is preliminary data.</text>
</comment>
<evidence type="ECO:0000313" key="2">
    <source>
        <dbReference type="Proteomes" id="UP001275440"/>
    </source>
</evidence>
<gene>
    <name evidence="1" type="ORF">F8M49_19990</name>
</gene>
<accession>A0ABU3WSR4</accession>
<sequence>MLWRVHRTASTYPANSFNSRNIAPLVDALTVDPRRDRIPRQGRFDPVHDETICPGGSALGGYLYVGLSVGAVVAEGILRSIDIPKSGIVSRAGLAELSLTRMTLQQDLIVAVLDTQAGLAAINQDASLTGCTWREYADSRATCTNILVATSGAHGVRYRSRNGFDELSLLLVERGHTPDIMVDDTGALDRPGWAVDLVEESLFDDFGVVLDRLWIDADR</sequence>
<name>A0ABU3WSR4_9NOCA</name>